<dbReference type="Gene3D" id="3.40.50.2000">
    <property type="entry name" value="Glycogen Phosphorylase B"/>
    <property type="match status" value="2"/>
</dbReference>
<dbReference type="Pfam" id="PF00534">
    <property type="entry name" value="Glycos_transf_1"/>
    <property type="match status" value="1"/>
</dbReference>
<evidence type="ECO:0000259" key="1">
    <source>
        <dbReference type="Pfam" id="PF00534"/>
    </source>
</evidence>
<gene>
    <name evidence="2" type="ORF">C7B77_01740</name>
</gene>
<keyword evidence="3" id="KW-1185">Reference proteome</keyword>
<name>A0A2T1GMW0_9CYAN</name>
<dbReference type="GO" id="GO:0016757">
    <property type="term" value="F:glycosyltransferase activity"/>
    <property type="evidence" value="ECO:0007669"/>
    <property type="project" value="InterPro"/>
</dbReference>
<dbReference type="PANTHER" id="PTHR12526">
    <property type="entry name" value="GLYCOSYLTRANSFERASE"/>
    <property type="match status" value="1"/>
</dbReference>
<feature type="domain" description="Glycosyl transferase family 1" evidence="1">
    <location>
        <begin position="215"/>
        <end position="384"/>
    </location>
</feature>
<accession>A0A2T1GMW0</accession>
<dbReference type="EMBL" id="PVWO01000010">
    <property type="protein sequence ID" value="PSB59249.1"/>
    <property type="molecule type" value="Genomic_DNA"/>
</dbReference>
<protein>
    <submittedName>
        <fullName evidence="2">Glycosyl transferase family 1</fullName>
    </submittedName>
</protein>
<dbReference type="InterPro" id="IPR001296">
    <property type="entry name" value="Glyco_trans_1"/>
</dbReference>
<sequence>MKVLVSAYSCEPGKGSERGVGWNVAREIARYHEVWVLTRPDESKTAIEAELALNPVPNLHFVYFTLPFWQDSLRWGQSGPMQLHYYLWQIQAYFVGKKLHQEVGFDLTHHVTFVRYSAPSFLSLLPIPFVWGPVGGGESAPLSFWKDFTWKNKLYEILRWGWRSMGELDIFTQLTAQNSAIAYATTEDTAKRIEKLGAPVVQIYSAIGLLTAEIEQLAQSPRLDTSPLRLIGIARLLHWKGLHLGLRAFAQANLADAEYWIVGDGPELDRLQALALELGISSQVKFWGLLPREEVLTKLGECSVLVHPSLHDSGAGVCLEAMAAEKPVICLDLGGPAVQVTTETGVKVPVDTPELAISKLAEAMVRLAGDPDLRLKMGRAGQQRVRECYNWEAKGKQLAQIYEQIVKGKASVQTSITLKIDP</sequence>
<reference evidence="2 3" key="1">
    <citation type="submission" date="2018-03" db="EMBL/GenBank/DDBJ databases">
        <title>The ancient ancestry and fast evolution of plastids.</title>
        <authorList>
            <person name="Moore K.R."/>
            <person name="Magnabosco C."/>
            <person name="Momper L."/>
            <person name="Gold D.A."/>
            <person name="Bosak T."/>
            <person name="Fournier G.P."/>
        </authorList>
    </citation>
    <scope>NUCLEOTIDE SEQUENCE [LARGE SCALE GENOMIC DNA]</scope>
    <source>
        <strain evidence="2 3">CCALA 037</strain>
    </source>
</reference>
<dbReference type="PANTHER" id="PTHR12526:SF635">
    <property type="entry name" value="GLYCOSYL TRANSFERASE GROUP 1"/>
    <property type="match status" value="1"/>
</dbReference>
<dbReference type="AlphaFoldDB" id="A0A2T1GMW0"/>
<dbReference type="SUPFAM" id="SSF53756">
    <property type="entry name" value="UDP-Glycosyltransferase/glycogen phosphorylase"/>
    <property type="match status" value="1"/>
</dbReference>
<dbReference type="Proteomes" id="UP000238937">
    <property type="component" value="Unassembled WGS sequence"/>
</dbReference>
<comment type="caution">
    <text evidence="2">The sequence shown here is derived from an EMBL/GenBank/DDBJ whole genome shotgun (WGS) entry which is preliminary data.</text>
</comment>
<evidence type="ECO:0000313" key="3">
    <source>
        <dbReference type="Proteomes" id="UP000238937"/>
    </source>
</evidence>
<dbReference type="OrthoDB" id="9775208at2"/>
<proteinExistence type="predicted"/>
<keyword evidence="2" id="KW-0808">Transferase</keyword>
<organism evidence="2 3">
    <name type="scientific">Chamaesiphon polymorphus CCALA 037</name>
    <dbReference type="NCBI Taxonomy" id="2107692"/>
    <lineage>
        <taxon>Bacteria</taxon>
        <taxon>Bacillati</taxon>
        <taxon>Cyanobacteriota</taxon>
        <taxon>Cyanophyceae</taxon>
        <taxon>Gomontiellales</taxon>
        <taxon>Chamaesiphonaceae</taxon>
        <taxon>Chamaesiphon</taxon>
    </lineage>
</organism>
<evidence type="ECO:0000313" key="2">
    <source>
        <dbReference type="EMBL" id="PSB59249.1"/>
    </source>
</evidence>
<dbReference type="CDD" id="cd03801">
    <property type="entry name" value="GT4_PimA-like"/>
    <property type="match status" value="1"/>
</dbReference>
<dbReference type="RefSeq" id="WP_106299714.1">
    <property type="nucleotide sequence ID" value="NZ_PVWO01000010.1"/>
</dbReference>